<protein>
    <submittedName>
        <fullName evidence="1">Uncharacterized protein</fullName>
    </submittedName>
</protein>
<evidence type="ECO:0000313" key="1">
    <source>
        <dbReference type="EMBL" id="MBB3954159.1"/>
    </source>
</evidence>
<organism evidence="1 2">
    <name type="scientific">Novosphingobium sediminicola</name>
    <dbReference type="NCBI Taxonomy" id="563162"/>
    <lineage>
        <taxon>Bacteria</taxon>
        <taxon>Pseudomonadati</taxon>
        <taxon>Pseudomonadota</taxon>
        <taxon>Alphaproteobacteria</taxon>
        <taxon>Sphingomonadales</taxon>
        <taxon>Sphingomonadaceae</taxon>
        <taxon>Novosphingobium</taxon>
    </lineage>
</organism>
<proteinExistence type="predicted"/>
<comment type="caution">
    <text evidence="1">The sequence shown here is derived from an EMBL/GenBank/DDBJ whole genome shotgun (WGS) entry which is preliminary data.</text>
</comment>
<name>A0A7W6G4Z2_9SPHN</name>
<sequence length="120" mass="13456">MTDTIERPHVIRDAKGKRPQFYDTDGLDTAMSMIMVLASEISTLRDRLDSAERAAKVQGIDLAAGIEALVLDQEALEEREARRQDFLGRLFYLARKDAQEARDAETEAGFAKAIEEIAEQ</sequence>
<gene>
    <name evidence="1" type="ORF">GGR38_001086</name>
</gene>
<accession>A0A7W6G4Z2</accession>
<dbReference type="Proteomes" id="UP000548867">
    <property type="component" value="Unassembled WGS sequence"/>
</dbReference>
<reference evidence="1 2" key="1">
    <citation type="submission" date="2020-08" db="EMBL/GenBank/DDBJ databases">
        <title>Genomic Encyclopedia of Type Strains, Phase IV (KMG-IV): sequencing the most valuable type-strain genomes for metagenomic binning, comparative biology and taxonomic classification.</title>
        <authorList>
            <person name="Goeker M."/>
        </authorList>
    </citation>
    <scope>NUCLEOTIDE SEQUENCE [LARGE SCALE GENOMIC DNA]</scope>
    <source>
        <strain evidence="1 2">DSM 27057</strain>
    </source>
</reference>
<evidence type="ECO:0000313" key="2">
    <source>
        <dbReference type="Proteomes" id="UP000548867"/>
    </source>
</evidence>
<dbReference type="AlphaFoldDB" id="A0A7W6G4Z2"/>
<dbReference type="EMBL" id="JACIDX010000003">
    <property type="protein sequence ID" value="MBB3954159.1"/>
    <property type="molecule type" value="Genomic_DNA"/>
</dbReference>
<dbReference type="RefSeq" id="WP_183623444.1">
    <property type="nucleotide sequence ID" value="NZ_JACIDX010000003.1"/>
</dbReference>
<keyword evidence="2" id="KW-1185">Reference proteome</keyword>